<proteinExistence type="predicted"/>
<evidence type="ECO:0000313" key="2">
    <source>
        <dbReference type="Proteomes" id="UP001154078"/>
    </source>
</evidence>
<dbReference type="Proteomes" id="UP001154078">
    <property type="component" value="Chromosome 9"/>
</dbReference>
<dbReference type="EMBL" id="OV121140">
    <property type="protein sequence ID" value="CAH0564288.1"/>
    <property type="molecule type" value="Genomic_DNA"/>
</dbReference>
<evidence type="ECO:0000313" key="1">
    <source>
        <dbReference type="EMBL" id="CAH0564288.1"/>
    </source>
</evidence>
<reference evidence="1" key="1">
    <citation type="submission" date="2021-12" db="EMBL/GenBank/DDBJ databases">
        <authorList>
            <person name="King R."/>
        </authorList>
    </citation>
    <scope>NUCLEOTIDE SEQUENCE</scope>
</reference>
<name>A0A9P0BLL8_BRAAE</name>
<accession>A0A9P0BLL8</accession>
<organism evidence="1 2">
    <name type="scientific">Brassicogethes aeneus</name>
    <name type="common">Rape pollen beetle</name>
    <name type="synonym">Meligethes aeneus</name>
    <dbReference type="NCBI Taxonomy" id="1431903"/>
    <lineage>
        <taxon>Eukaryota</taxon>
        <taxon>Metazoa</taxon>
        <taxon>Ecdysozoa</taxon>
        <taxon>Arthropoda</taxon>
        <taxon>Hexapoda</taxon>
        <taxon>Insecta</taxon>
        <taxon>Pterygota</taxon>
        <taxon>Neoptera</taxon>
        <taxon>Endopterygota</taxon>
        <taxon>Coleoptera</taxon>
        <taxon>Polyphaga</taxon>
        <taxon>Cucujiformia</taxon>
        <taxon>Nitidulidae</taxon>
        <taxon>Meligethinae</taxon>
        <taxon>Brassicogethes</taxon>
    </lineage>
</organism>
<protein>
    <submittedName>
        <fullName evidence="1">Uncharacterized protein</fullName>
    </submittedName>
</protein>
<keyword evidence="2" id="KW-1185">Reference proteome</keyword>
<dbReference type="AlphaFoldDB" id="A0A9P0BLL8"/>
<sequence>MEELLEQCNLEDLIPVFKDTTVSQTPLSHWALWASAQGPGIDRGPPQIKYNVVIICQETEKLIRQMSNKFKLKNSAMYISNKVLYNVQSIFSNSAMIDHIKNQDILDNHRILLIKKIIVIFLSSRLSWEVGIIQEKLLQERLLQ</sequence>
<gene>
    <name evidence="1" type="ORF">MELIAE_LOCUS12882</name>
</gene>